<gene>
    <name evidence="3" type="ORF">E6L38_08095</name>
</gene>
<dbReference type="InterPro" id="IPR029058">
    <property type="entry name" value="AB_hydrolase_fold"/>
</dbReference>
<evidence type="ECO:0000259" key="2">
    <source>
        <dbReference type="Pfam" id="PF20434"/>
    </source>
</evidence>
<feature type="domain" description="BD-FAE-like" evidence="2">
    <location>
        <begin position="114"/>
        <end position="228"/>
    </location>
</feature>
<dbReference type="Gene3D" id="3.40.50.1820">
    <property type="entry name" value="alpha/beta hydrolase"/>
    <property type="match status" value="1"/>
</dbReference>
<dbReference type="AlphaFoldDB" id="A0A4S5BIC0"/>
<dbReference type="EMBL" id="SSWL01000011">
    <property type="protein sequence ID" value="THJ29036.1"/>
    <property type="molecule type" value="Genomic_DNA"/>
</dbReference>
<dbReference type="RefSeq" id="WP_136500748.1">
    <property type="nucleotide sequence ID" value="NZ_SSWL01000011.1"/>
</dbReference>
<dbReference type="Pfam" id="PF20434">
    <property type="entry name" value="BD-FAE"/>
    <property type="match status" value="1"/>
</dbReference>
<dbReference type="InterPro" id="IPR049492">
    <property type="entry name" value="BD-FAE-like_dom"/>
</dbReference>
<name>A0A4S5BIC0_BIFLI</name>
<dbReference type="InterPro" id="IPR050300">
    <property type="entry name" value="GDXG_lipolytic_enzyme"/>
</dbReference>
<dbReference type="SUPFAM" id="SSF53474">
    <property type="entry name" value="alpha/beta-Hydrolases"/>
    <property type="match status" value="1"/>
</dbReference>
<comment type="caution">
    <text evidence="3">The sequence shown here is derived from an EMBL/GenBank/DDBJ whole genome shotgun (WGS) entry which is preliminary data.</text>
</comment>
<evidence type="ECO:0000256" key="1">
    <source>
        <dbReference type="ARBA" id="ARBA00022801"/>
    </source>
</evidence>
<evidence type="ECO:0000313" key="3">
    <source>
        <dbReference type="EMBL" id="THJ29036.1"/>
    </source>
</evidence>
<evidence type="ECO:0000313" key="4">
    <source>
        <dbReference type="Proteomes" id="UP000306697"/>
    </source>
</evidence>
<organism evidence="3 4">
    <name type="scientific">Bifidobacterium longum subsp. infantis</name>
    <dbReference type="NCBI Taxonomy" id="1682"/>
    <lineage>
        <taxon>Bacteria</taxon>
        <taxon>Bacillati</taxon>
        <taxon>Actinomycetota</taxon>
        <taxon>Actinomycetes</taxon>
        <taxon>Bifidobacteriales</taxon>
        <taxon>Bifidobacteriaceae</taxon>
        <taxon>Bifidobacterium</taxon>
    </lineage>
</organism>
<accession>A0A4S5BIC0</accession>
<sequence length="381" mass="43021">MMRYQDDDAMTFSVNGIPFTLNDIYATNGTCVLTPLQERLARTWTYLDEDLPDTADIPDDDDEYRVFIDYVRQHRASYAFSDVRRLDFRSALPDTVMKFPDIDYMADGGRAHKLDIFLPKDAYLRGDGDIPVIFNIHGGAFFYSFKEIQNAYAAQLASRGFAVVCPNYTLAPGGDFLDMLTDVSTALRWLVSNGDGWQLSAEQLFLVSDSAGALLGTFLLACETNEELSSLLGIDSNHVRFQSVGFTSGMLVYDHLFDAFYPDSGELFEKLRPAFRTLISRLEGTPYERTESLMRAIAYPPVWLSTSTDDFLENDALYATMLLRSMNCDHELHDLRSVNGKRIPHDYPLMTWDSGSGELNDAMMAFFREHLSPRTSLTASV</sequence>
<dbReference type="GO" id="GO:0016787">
    <property type="term" value="F:hydrolase activity"/>
    <property type="evidence" value="ECO:0007669"/>
    <property type="project" value="UniProtKB-KW"/>
</dbReference>
<keyword evidence="1 3" id="KW-0378">Hydrolase</keyword>
<proteinExistence type="predicted"/>
<dbReference type="Proteomes" id="UP000306697">
    <property type="component" value="Unassembled WGS sequence"/>
</dbReference>
<reference evidence="3 4" key="1">
    <citation type="submission" date="2019-04" db="EMBL/GenBank/DDBJ databases">
        <title>Genome Announcement To Ensure Probiotic Safety of Bifidobacterium longum subsp infantis UBBI-01.</title>
        <authorList>
            <person name="Sulthana A."/>
            <person name="Lakshmi S.G."/>
            <person name="Madempudi R.S."/>
        </authorList>
    </citation>
    <scope>NUCLEOTIDE SEQUENCE [LARGE SCALE GENOMIC DNA]</scope>
    <source>
        <strain evidence="3 4">UBBI-01</strain>
    </source>
</reference>
<dbReference type="PANTHER" id="PTHR48081">
    <property type="entry name" value="AB HYDROLASE SUPERFAMILY PROTEIN C4A8.06C"/>
    <property type="match status" value="1"/>
</dbReference>
<protein>
    <submittedName>
        <fullName evidence="3">Alpha/beta hydrolase</fullName>
    </submittedName>
</protein>